<reference evidence="1 2" key="1">
    <citation type="submission" date="2020-02" db="EMBL/GenBank/DDBJ databases">
        <title>Comparative genome analysis reveals the metabolism and evolution of the thermophilic archaeal genus Metallosphaera.</title>
        <authorList>
            <person name="Jiang C."/>
        </authorList>
    </citation>
    <scope>NUCLEOTIDE SEQUENCE [LARGE SCALE GENOMIC DNA]</scope>
    <source>
        <strain evidence="1 2">Ric-A</strain>
    </source>
</reference>
<sequence length="103" mass="11426">MSTKTTEQKVLYKIPNRSVFLHSSHKGKEYYGVALPWRVVKELVGKTLNVTLVLPDGKTLSVWGVEVTHTKGRPAIMVPVKNSDRLKGVKKVDVVVNAVADDE</sequence>
<dbReference type="Proteomes" id="UP000509301">
    <property type="component" value="Chromosome"/>
</dbReference>
<dbReference type="OrthoDB" id="379828at2157"/>
<dbReference type="GeneID" id="55640863"/>
<protein>
    <recommendedName>
        <fullName evidence="3">DUF1905 domain-containing protein</fullName>
    </recommendedName>
</protein>
<dbReference type="AlphaFoldDB" id="A0A6N0NRZ3"/>
<accession>A0A6N0NRZ3</accession>
<dbReference type="KEGG" id="mten:GWK48_02905"/>
<gene>
    <name evidence="1" type="ORF">GWK48_02905</name>
</gene>
<evidence type="ECO:0000313" key="2">
    <source>
        <dbReference type="Proteomes" id="UP000509301"/>
    </source>
</evidence>
<dbReference type="EMBL" id="CP049074">
    <property type="protein sequence ID" value="QKQ99481.1"/>
    <property type="molecule type" value="Genomic_DNA"/>
</dbReference>
<proteinExistence type="predicted"/>
<dbReference type="RefSeq" id="WP_174629435.1">
    <property type="nucleotide sequence ID" value="NZ_CP049074.1"/>
</dbReference>
<evidence type="ECO:0000313" key="1">
    <source>
        <dbReference type="EMBL" id="QKQ99481.1"/>
    </source>
</evidence>
<organism evidence="1 2">
    <name type="scientific">Metallosphaera tengchongensis</name>
    <dbReference type="NCBI Taxonomy" id="1532350"/>
    <lineage>
        <taxon>Archaea</taxon>
        <taxon>Thermoproteota</taxon>
        <taxon>Thermoprotei</taxon>
        <taxon>Sulfolobales</taxon>
        <taxon>Sulfolobaceae</taxon>
        <taxon>Metallosphaera</taxon>
    </lineage>
</organism>
<name>A0A6N0NRZ3_9CREN</name>
<evidence type="ECO:0008006" key="3">
    <source>
        <dbReference type="Google" id="ProtNLM"/>
    </source>
</evidence>
<keyword evidence="2" id="KW-1185">Reference proteome</keyword>